<evidence type="ECO:0000313" key="3">
    <source>
        <dbReference type="EMBL" id="GLC24844.1"/>
    </source>
</evidence>
<dbReference type="Proteomes" id="UP001161325">
    <property type="component" value="Unassembled WGS sequence"/>
</dbReference>
<accession>A0AA37Q1J7</accession>
<dbReference type="Gene3D" id="3.40.50.150">
    <property type="entry name" value="Vaccinia Virus protein VP39"/>
    <property type="match status" value="1"/>
</dbReference>
<proteinExistence type="predicted"/>
<dbReference type="PANTHER" id="PTHR43861">
    <property type="entry name" value="TRANS-ACONITATE 2-METHYLTRANSFERASE-RELATED"/>
    <property type="match status" value="1"/>
</dbReference>
<comment type="caution">
    <text evidence="3">The sequence shown here is derived from an EMBL/GenBank/DDBJ whole genome shotgun (WGS) entry which is preliminary data.</text>
</comment>
<keyword evidence="4" id="KW-1185">Reference proteome</keyword>
<keyword evidence="1" id="KW-0808">Transferase</keyword>
<dbReference type="CDD" id="cd02440">
    <property type="entry name" value="AdoMet_MTases"/>
    <property type="match status" value="1"/>
</dbReference>
<feature type="domain" description="Methyltransferase" evidence="2">
    <location>
        <begin position="54"/>
        <end position="151"/>
    </location>
</feature>
<dbReference type="PANTHER" id="PTHR43861:SF3">
    <property type="entry name" value="PUTATIVE (AFU_ORTHOLOGUE AFUA_2G14390)-RELATED"/>
    <property type="match status" value="1"/>
</dbReference>
<dbReference type="InterPro" id="IPR029063">
    <property type="entry name" value="SAM-dependent_MTases_sf"/>
</dbReference>
<evidence type="ECO:0000256" key="1">
    <source>
        <dbReference type="ARBA" id="ARBA00022679"/>
    </source>
</evidence>
<dbReference type="SUPFAM" id="SSF53335">
    <property type="entry name" value="S-adenosyl-L-methionine-dependent methyltransferases"/>
    <property type="match status" value="1"/>
</dbReference>
<evidence type="ECO:0000259" key="2">
    <source>
        <dbReference type="Pfam" id="PF13649"/>
    </source>
</evidence>
<evidence type="ECO:0000313" key="4">
    <source>
        <dbReference type="Proteomes" id="UP001161325"/>
    </source>
</evidence>
<reference evidence="3" key="1">
    <citation type="submission" date="2022-08" db="EMBL/GenBank/DDBJ databases">
        <title>Draft genome sequencing of Roseisolibacter agri AW1220.</title>
        <authorList>
            <person name="Tobiishi Y."/>
            <person name="Tonouchi A."/>
        </authorList>
    </citation>
    <scope>NUCLEOTIDE SEQUENCE</scope>
    <source>
        <strain evidence="3">AW1220</strain>
    </source>
</reference>
<dbReference type="RefSeq" id="WP_284349288.1">
    <property type="nucleotide sequence ID" value="NZ_BRXS01000002.1"/>
</dbReference>
<protein>
    <recommendedName>
        <fullName evidence="2">Methyltransferase domain-containing protein</fullName>
    </recommendedName>
</protein>
<dbReference type="EMBL" id="BRXS01000002">
    <property type="protein sequence ID" value="GLC24844.1"/>
    <property type="molecule type" value="Genomic_DNA"/>
</dbReference>
<gene>
    <name evidence="3" type="ORF">rosag_13570</name>
</gene>
<organism evidence="3 4">
    <name type="scientific">Roseisolibacter agri</name>
    <dbReference type="NCBI Taxonomy" id="2014610"/>
    <lineage>
        <taxon>Bacteria</taxon>
        <taxon>Pseudomonadati</taxon>
        <taxon>Gemmatimonadota</taxon>
        <taxon>Gemmatimonadia</taxon>
        <taxon>Gemmatimonadales</taxon>
        <taxon>Gemmatimonadaceae</taxon>
        <taxon>Roseisolibacter</taxon>
    </lineage>
</organism>
<name>A0AA37Q1J7_9BACT</name>
<dbReference type="Pfam" id="PF13649">
    <property type="entry name" value="Methyltransf_25"/>
    <property type="match status" value="1"/>
</dbReference>
<dbReference type="InterPro" id="IPR041698">
    <property type="entry name" value="Methyltransf_25"/>
</dbReference>
<sequence length="262" mass="28186">MPADDAIGDARTFFDALAPAYHLLYQDWAASVARQGAALAGLLCEHDVRPGDAVHDAACGIGTQAIGLAQHGFAVSASDLAPVAVARARAELACRGLSVAARVADVRDLDGVLSAPVSAVLACDEVLPHLPDDAEILRAFRAMRAVLRPGGVAVVSMRDHQAQHLAHARRGPEVHPYGLRHDGDRRLVAVQVWEWTDADHYDLRLYLTSERPDGGCDARVLRTRLYAASVCRLRALLREAGFASVERRDGILFQPVLVATAR</sequence>
<dbReference type="GO" id="GO:0016740">
    <property type="term" value="F:transferase activity"/>
    <property type="evidence" value="ECO:0007669"/>
    <property type="project" value="UniProtKB-KW"/>
</dbReference>
<dbReference type="AlphaFoldDB" id="A0AA37Q1J7"/>